<comment type="caution">
    <text evidence="7">The sequence shown here is derived from an EMBL/GenBank/DDBJ whole genome shotgun (WGS) entry which is preliminary data.</text>
</comment>
<evidence type="ECO:0000256" key="3">
    <source>
        <dbReference type="ARBA" id="ARBA00022729"/>
    </source>
</evidence>
<protein>
    <recommendedName>
        <fullName evidence="6">RagB/SusD domain-containing protein</fullName>
    </recommendedName>
</protein>
<evidence type="ECO:0000313" key="7">
    <source>
        <dbReference type="EMBL" id="HCK25179.1"/>
    </source>
</evidence>
<dbReference type="SUPFAM" id="SSF48452">
    <property type="entry name" value="TPR-like"/>
    <property type="match status" value="1"/>
</dbReference>
<dbReference type="EMBL" id="DPVG01000389">
    <property type="protein sequence ID" value="HCK25179.1"/>
    <property type="molecule type" value="Genomic_DNA"/>
</dbReference>
<dbReference type="Pfam" id="PF07980">
    <property type="entry name" value="SusD_RagB"/>
    <property type="match status" value="1"/>
</dbReference>
<keyword evidence="4" id="KW-0472">Membrane</keyword>
<name>A0A3D2SH73_9BACE</name>
<reference evidence="7 8" key="1">
    <citation type="journal article" date="2018" name="Nat. Biotechnol.">
        <title>A standardized bacterial taxonomy based on genome phylogeny substantially revises the tree of life.</title>
        <authorList>
            <person name="Parks D.H."/>
            <person name="Chuvochina M."/>
            <person name="Waite D.W."/>
            <person name="Rinke C."/>
            <person name="Skarshewski A."/>
            <person name="Chaumeil P.A."/>
            <person name="Hugenholtz P."/>
        </authorList>
    </citation>
    <scope>NUCLEOTIDE SEQUENCE [LARGE SCALE GENOMIC DNA]</scope>
    <source>
        <strain evidence="7">UBA9667</strain>
    </source>
</reference>
<evidence type="ECO:0000259" key="6">
    <source>
        <dbReference type="Pfam" id="PF07980"/>
    </source>
</evidence>
<dbReference type="GO" id="GO:0009279">
    <property type="term" value="C:cell outer membrane"/>
    <property type="evidence" value="ECO:0007669"/>
    <property type="project" value="UniProtKB-SubCell"/>
</dbReference>
<comment type="similarity">
    <text evidence="2">Belongs to the SusD family.</text>
</comment>
<feature type="domain" description="RagB/SusD" evidence="6">
    <location>
        <begin position="8"/>
        <end position="51"/>
    </location>
</feature>
<keyword evidence="5" id="KW-0998">Cell outer membrane</keyword>
<proteinExistence type="inferred from homology"/>
<organism evidence="7 8">
    <name type="scientific">Bacteroides graminisolvens</name>
    <dbReference type="NCBI Taxonomy" id="477666"/>
    <lineage>
        <taxon>Bacteria</taxon>
        <taxon>Pseudomonadati</taxon>
        <taxon>Bacteroidota</taxon>
        <taxon>Bacteroidia</taxon>
        <taxon>Bacteroidales</taxon>
        <taxon>Bacteroidaceae</taxon>
        <taxon>Bacteroides</taxon>
    </lineage>
</organism>
<feature type="non-terminal residue" evidence="7">
    <location>
        <position position="1"/>
    </location>
</feature>
<dbReference type="InterPro" id="IPR011990">
    <property type="entry name" value="TPR-like_helical_dom_sf"/>
</dbReference>
<gene>
    <name evidence="7" type="ORF">DHW31_10485</name>
</gene>
<evidence type="ECO:0000256" key="5">
    <source>
        <dbReference type="ARBA" id="ARBA00023237"/>
    </source>
</evidence>
<dbReference type="Gene3D" id="1.25.40.390">
    <property type="match status" value="1"/>
</dbReference>
<evidence type="ECO:0000256" key="1">
    <source>
        <dbReference type="ARBA" id="ARBA00004442"/>
    </source>
</evidence>
<sequence>DQGKEIPTFSNSGVEFQFKNSTYGFKTKHKLLPIPRKEIELNPNMVQNENW</sequence>
<evidence type="ECO:0000313" key="8">
    <source>
        <dbReference type="Proteomes" id="UP000263098"/>
    </source>
</evidence>
<evidence type="ECO:0000256" key="4">
    <source>
        <dbReference type="ARBA" id="ARBA00023136"/>
    </source>
</evidence>
<dbReference type="InterPro" id="IPR012944">
    <property type="entry name" value="SusD_RagB_dom"/>
</dbReference>
<dbReference type="Proteomes" id="UP000263098">
    <property type="component" value="Unassembled WGS sequence"/>
</dbReference>
<keyword evidence="3" id="KW-0732">Signal</keyword>
<dbReference type="AlphaFoldDB" id="A0A3D2SH73"/>
<accession>A0A3D2SH73</accession>
<evidence type="ECO:0000256" key="2">
    <source>
        <dbReference type="ARBA" id="ARBA00006275"/>
    </source>
</evidence>
<comment type="subcellular location">
    <subcellularLocation>
        <location evidence="1">Cell outer membrane</location>
    </subcellularLocation>
</comment>